<evidence type="ECO:0000256" key="3">
    <source>
        <dbReference type="ARBA" id="ARBA00023123"/>
    </source>
</evidence>
<feature type="compositionally biased region" description="Polar residues" evidence="7">
    <location>
        <begin position="111"/>
        <end position="131"/>
    </location>
</feature>
<feature type="binding site" evidence="6">
    <location>
        <begin position="387"/>
        <end position="394"/>
    </location>
    <ligand>
        <name>ATP</name>
        <dbReference type="ChEBI" id="CHEBI:30616"/>
    </ligand>
</feature>
<dbReference type="SMART" id="SM00242">
    <property type="entry name" value="MYSc"/>
    <property type="match status" value="1"/>
</dbReference>
<evidence type="ECO:0000256" key="4">
    <source>
        <dbReference type="ARBA" id="ARBA00023175"/>
    </source>
</evidence>
<feature type="region of interest" description="Disordered" evidence="7">
    <location>
        <begin position="91"/>
        <end position="146"/>
    </location>
</feature>
<dbReference type="GO" id="GO:0005524">
    <property type="term" value="F:ATP binding"/>
    <property type="evidence" value="ECO:0007669"/>
    <property type="project" value="UniProtKB-UniRule"/>
</dbReference>
<dbReference type="GO" id="GO:0007015">
    <property type="term" value="P:actin filament organization"/>
    <property type="evidence" value="ECO:0007669"/>
    <property type="project" value="TreeGrafter"/>
</dbReference>
<keyword evidence="3 6" id="KW-0518">Myosin</keyword>
<dbReference type="PANTHER" id="PTHR13140">
    <property type="entry name" value="MYOSIN"/>
    <property type="match status" value="1"/>
</dbReference>
<dbReference type="Gene3D" id="1.20.120.720">
    <property type="entry name" value="Myosin VI head, motor domain, U50 subdomain"/>
    <property type="match status" value="1"/>
</dbReference>
<feature type="compositionally biased region" description="Polar residues" evidence="7">
    <location>
        <begin position="164"/>
        <end position="207"/>
    </location>
</feature>
<accession>A0A7R8CBP6</accession>
<dbReference type="Gene3D" id="1.20.58.530">
    <property type="match status" value="1"/>
</dbReference>
<dbReference type="Gene3D" id="1.10.10.820">
    <property type="match status" value="1"/>
</dbReference>
<comment type="similarity">
    <text evidence="6">Belongs to the TRAFAC class myosin-kinesin ATPase superfamily. Myosin family.</text>
</comment>
<evidence type="ECO:0000313" key="9">
    <source>
        <dbReference type="EMBL" id="CAF2762678.1"/>
    </source>
</evidence>
<evidence type="ECO:0000256" key="8">
    <source>
        <dbReference type="SAM" id="SignalP"/>
    </source>
</evidence>
<proteinExistence type="inferred from homology"/>
<dbReference type="CDD" id="cd23767">
    <property type="entry name" value="IQCD"/>
    <property type="match status" value="1"/>
</dbReference>
<dbReference type="GO" id="GO:0005737">
    <property type="term" value="C:cytoplasm"/>
    <property type="evidence" value="ECO:0007669"/>
    <property type="project" value="TreeGrafter"/>
</dbReference>
<dbReference type="SUPFAM" id="SSF52540">
    <property type="entry name" value="P-loop containing nucleoside triphosphate hydrolases"/>
    <property type="match status" value="1"/>
</dbReference>
<dbReference type="PROSITE" id="PS50096">
    <property type="entry name" value="IQ"/>
    <property type="match status" value="1"/>
</dbReference>
<feature type="region of interest" description="Disordered" evidence="7">
    <location>
        <begin position="1048"/>
        <end position="1070"/>
    </location>
</feature>
<dbReference type="GO" id="GO:0003774">
    <property type="term" value="F:cytoskeletal motor activity"/>
    <property type="evidence" value="ECO:0007669"/>
    <property type="project" value="UniProtKB-UniRule"/>
</dbReference>
<gene>
    <name evidence="9" type="ORF">LSAA_2021</name>
</gene>
<feature type="region of interest" description="Actin-binding" evidence="6">
    <location>
        <begin position="860"/>
        <end position="882"/>
    </location>
</feature>
<dbReference type="Gene3D" id="1.20.5.4820">
    <property type="match status" value="1"/>
</dbReference>
<sequence>MSIIIRVSAIILLLLLVLGEVVHSVTEKHHSAACLRSLYSTSTLVNYKSSGTLKNVCKMLLLRVKQPIYKNRLRHLSTELVGLRNRLHGSQAVSSPNQLPPAPMQHHDQPENLTSPQPQYSPPVTSTTNEFLPNVAPPGPPSTATALAASTHIPYPFGLPHSNSTDGLSTLRSVRNNRNGMTNTGSVSNAPSTAPANNSIHHQNNHPNGVRPPMQSPKPVSTNLPHHNYSNIQHPQPSLPNQQQQGNSPPPPPHKNISNNNIGTANNESSSSAVRRRAVRPRSPSLVQFTVDAEKLSRIEDLIRLPCTVNEDTILKALQARFQNRSYFTNVGPIVLSVNPYTEVGNPLTLDSTKNQAANSKYLQKVVKETVRLQSETGYPQALIVSGGSGSGKSYTSMILLRQLFEQANGSQETDTFKHLAASFSVLRSLGMAKTASNRESSRIGHFIEVQVSDGALYRTKIHCYFLDQSRLVLSQDERRSLGLDGLTIRDLNFLNSGDYRQDEAQDAERFEEWKVNLGILGIPFMDVVRVLASILLLGNIDFLLKERVRGQLVKSMSDINMAAATRNALAKALYCRTVATIVRRANSLKRPVGAMSGTMSSDSNESVQHDVASHQASTVGTAGSRKSSKSMAILNHAVRHATDGFIGILDMFGFEDSKPSRLEHLCINLCSETMQHFYNTHIFKSSIESCRDEGIITDLVVDYVDNVPCIDLISSLRTGLLSMLDVECSVRGCPETYVQKVKIQHKDNKKLFEPKHCDISRTFAIHHYAGQVVYDTSYFLDTNRDVIPDDLLCVFDRDTCQFGFATHLFGNEIKALRSQDTIPRGVSFRISPTSSSTSPELLNGDEPVSTLTQDFHTRLDNLLRTLVHAKPHFVRCIKPNNKESSTEFDRTLVAQQIRSLQILETVNLMSGGFPHRMRFKAFNTRYRCLADHSRMLSRRVEEKAVEDCEIILDCYQRLRRADAELLDSTDRKHHDLNKTQRNGEWAHGRKHVFLSERARQKLEELRNLKRNMCATKLQALYRGYISRKIRGSMIKKVMTIKSAEELPLRNGGRPRPAPIAGTPPPDMSGFSSALPSAPPGQNTFSRHISDRCDFQTIQQTCALFGLDLERPPPVPPSRSYTIAGTKKVNFPQTRVMKSSFPDDGDILIKKGESVIVIGVSTRRSHLIVEKKNHTLHVPHRFLEFKAA</sequence>
<dbReference type="InterPro" id="IPR036961">
    <property type="entry name" value="Kinesin_motor_dom_sf"/>
</dbReference>
<evidence type="ECO:0000256" key="7">
    <source>
        <dbReference type="SAM" id="MobiDB-lite"/>
    </source>
</evidence>
<evidence type="ECO:0000313" key="10">
    <source>
        <dbReference type="Proteomes" id="UP000675881"/>
    </source>
</evidence>
<keyword evidence="10" id="KW-1185">Reference proteome</keyword>
<organism evidence="9 10">
    <name type="scientific">Lepeophtheirus salmonis</name>
    <name type="common">Salmon louse</name>
    <name type="synonym">Caligus salmonis</name>
    <dbReference type="NCBI Taxonomy" id="72036"/>
    <lineage>
        <taxon>Eukaryota</taxon>
        <taxon>Metazoa</taxon>
        <taxon>Ecdysozoa</taxon>
        <taxon>Arthropoda</taxon>
        <taxon>Crustacea</taxon>
        <taxon>Multicrustacea</taxon>
        <taxon>Hexanauplia</taxon>
        <taxon>Copepoda</taxon>
        <taxon>Siphonostomatoida</taxon>
        <taxon>Caligidae</taxon>
        <taxon>Lepeophtheirus</taxon>
    </lineage>
</organism>
<name>A0A7R8CBP6_LEPSM</name>
<dbReference type="EMBL" id="HG994580">
    <property type="protein sequence ID" value="CAF2762678.1"/>
    <property type="molecule type" value="Genomic_DNA"/>
</dbReference>
<dbReference type="PANTHER" id="PTHR13140:SF498">
    <property type="entry name" value="DACHS, ISOFORM E"/>
    <property type="match status" value="1"/>
</dbReference>
<feature type="compositionally biased region" description="Low complexity" evidence="7">
    <location>
        <begin position="233"/>
        <end position="247"/>
    </location>
</feature>
<feature type="region of interest" description="Disordered" evidence="7">
    <location>
        <begin position="164"/>
        <end position="281"/>
    </location>
</feature>
<dbReference type="GO" id="GO:0016459">
    <property type="term" value="C:myosin complex"/>
    <property type="evidence" value="ECO:0007669"/>
    <property type="project" value="UniProtKB-KW"/>
</dbReference>
<feature type="signal peptide" evidence="8">
    <location>
        <begin position="1"/>
        <end position="19"/>
    </location>
</feature>
<evidence type="ECO:0000256" key="2">
    <source>
        <dbReference type="ARBA" id="ARBA00022840"/>
    </source>
</evidence>
<feature type="compositionally biased region" description="Pro residues" evidence="7">
    <location>
        <begin position="1056"/>
        <end position="1067"/>
    </location>
</feature>
<dbReference type="OrthoDB" id="370884at2759"/>
<dbReference type="InterPro" id="IPR027417">
    <property type="entry name" value="P-loop_NTPase"/>
</dbReference>
<keyword evidence="2 6" id="KW-0067">ATP-binding</keyword>
<keyword evidence="1 6" id="KW-0547">Nucleotide-binding</keyword>
<dbReference type="AlphaFoldDB" id="A0A7R8CBP6"/>
<feature type="compositionally biased region" description="Polar residues" evidence="7">
    <location>
        <begin position="218"/>
        <end position="232"/>
    </location>
</feature>
<dbReference type="Proteomes" id="UP000675881">
    <property type="component" value="Chromosome 1"/>
</dbReference>
<keyword evidence="8" id="KW-0732">Signal</keyword>
<dbReference type="InterPro" id="IPR001609">
    <property type="entry name" value="Myosin_head_motor_dom-like"/>
</dbReference>
<dbReference type="GO" id="GO:0051015">
    <property type="term" value="F:actin filament binding"/>
    <property type="evidence" value="ECO:0007669"/>
    <property type="project" value="TreeGrafter"/>
</dbReference>
<evidence type="ECO:0000256" key="6">
    <source>
        <dbReference type="PROSITE-ProRule" id="PRU00782"/>
    </source>
</evidence>
<dbReference type="PRINTS" id="PR00193">
    <property type="entry name" value="MYOSINHEAVY"/>
</dbReference>
<feature type="compositionally biased region" description="Low complexity" evidence="7">
    <location>
        <begin position="255"/>
        <end position="273"/>
    </location>
</feature>
<keyword evidence="5 6" id="KW-0009">Actin-binding</keyword>
<reference evidence="9" key="1">
    <citation type="submission" date="2021-02" db="EMBL/GenBank/DDBJ databases">
        <authorList>
            <person name="Bekaert M."/>
        </authorList>
    </citation>
    <scope>NUCLEOTIDE SEQUENCE</scope>
    <source>
        <strain evidence="9">IoA-00</strain>
    </source>
</reference>
<evidence type="ECO:0000256" key="5">
    <source>
        <dbReference type="ARBA" id="ARBA00023203"/>
    </source>
</evidence>
<dbReference type="PROSITE" id="PS51456">
    <property type="entry name" value="MYOSIN_MOTOR"/>
    <property type="match status" value="1"/>
</dbReference>
<keyword evidence="4 6" id="KW-0505">Motor protein</keyword>
<protein>
    <submittedName>
        <fullName evidence="9">DACHS</fullName>
    </submittedName>
</protein>
<evidence type="ECO:0000256" key="1">
    <source>
        <dbReference type="ARBA" id="ARBA00022741"/>
    </source>
</evidence>
<feature type="chain" id="PRO_5035235930" evidence="8">
    <location>
        <begin position="20"/>
        <end position="1188"/>
    </location>
</feature>
<dbReference type="Pfam" id="PF00063">
    <property type="entry name" value="Myosin_head"/>
    <property type="match status" value="1"/>
</dbReference>
<dbReference type="GO" id="GO:0016020">
    <property type="term" value="C:membrane"/>
    <property type="evidence" value="ECO:0007669"/>
    <property type="project" value="TreeGrafter"/>
</dbReference>
<dbReference type="Gene3D" id="3.40.850.10">
    <property type="entry name" value="Kinesin motor domain"/>
    <property type="match status" value="1"/>
</dbReference>